<protein>
    <submittedName>
        <fullName evidence="1">Uncharacterized protein</fullName>
    </submittedName>
</protein>
<accession>A0A7R9KL70</accession>
<dbReference type="EMBL" id="OC857462">
    <property type="protein sequence ID" value="CAD7625212.1"/>
    <property type="molecule type" value="Genomic_DNA"/>
</dbReference>
<organism evidence="1">
    <name type="scientific">Medioppia subpectinata</name>
    <dbReference type="NCBI Taxonomy" id="1979941"/>
    <lineage>
        <taxon>Eukaryota</taxon>
        <taxon>Metazoa</taxon>
        <taxon>Ecdysozoa</taxon>
        <taxon>Arthropoda</taxon>
        <taxon>Chelicerata</taxon>
        <taxon>Arachnida</taxon>
        <taxon>Acari</taxon>
        <taxon>Acariformes</taxon>
        <taxon>Sarcoptiformes</taxon>
        <taxon>Oribatida</taxon>
        <taxon>Brachypylina</taxon>
        <taxon>Oppioidea</taxon>
        <taxon>Oppiidae</taxon>
        <taxon>Medioppia</taxon>
    </lineage>
</organism>
<name>A0A7R9KL70_9ACAR</name>
<dbReference type="EMBL" id="CAJPIZ010002887">
    <property type="protein sequence ID" value="CAG2105642.1"/>
    <property type="molecule type" value="Genomic_DNA"/>
</dbReference>
<evidence type="ECO:0000313" key="1">
    <source>
        <dbReference type="EMBL" id="CAD7625212.1"/>
    </source>
</evidence>
<dbReference type="AlphaFoldDB" id="A0A7R9KL70"/>
<dbReference type="Proteomes" id="UP000759131">
    <property type="component" value="Unassembled WGS sequence"/>
</dbReference>
<dbReference type="OrthoDB" id="6529746at2759"/>
<gene>
    <name evidence="1" type="ORF">OSB1V03_LOCUS5647</name>
</gene>
<reference evidence="1" key="1">
    <citation type="submission" date="2020-11" db="EMBL/GenBank/DDBJ databases">
        <authorList>
            <person name="Tran Van P."/>
        </authorList>
    </citation>
    <scope>NUCLEOTIDE SEQUENCE</scope>
</reference>
<sequence>MINNPLCNNTNITIDSAFVDKYSDLGSDVITLFANTTAYQLIVETTDPIHPNFRYKRSQSLNEWSNYGSISPPIDVVYYKFINRSIIALLNCTVHFKSVRLVTLLSIDCKYNGSHKSILQTQQISTIKQVVECSPKGSH</sequence>
<evidence type="ECO:0000313" key="2">
    <source>
        <dbReference type="Proteomes" id="UP000759131"/>
    </source>
</evidence>
<keyword evidence="2" id="KW-1185">Reference proteome</keyword>
<proteinExistence type="predicted"/>